<gene>
    <name evidence="3" type="ORF">AAE3_LOCUS8603</name>
</gene>
<accession>A0A8S0W1D8</accession>
<reference evidence="3 4" key="1">
    <citation type="submission" date="2020-01" db="EMBL/GenBank/DDBJ databases">
        <authorList>
            <person name="Gupta K D."/>
        </authorList>
    </citation>
    <scope>NUCLEOTIDE SEQUENCE [LARGE SCALE GENOMIC DNA]</scope>
</reference>
<evidence type="ECO:0000313" key="3">
    <source>
        <dbReference type="EMBL" id="CAA7266335.1"/>
    </source>
</evidence>
<feature type="chain" id="PRO_5035801742" evidence="2">
    <location>
        <begin position="26"/>
        <end position="186"/>
    </location>
</feature>
<dbReference type="OrthoDB" id="3057863at2759"/>
<name>A0A8S0W1D8_CYCAE</name>
<keyword evidence="2" id="KW-0732">Signal</keyword>
<organism evidence="3 4">
    <name type="scientific">Cyclocybe aegerita</name>
    <name type="common">Black poplar mushroom</name>
    <name type="synonym">Agrocybe aegerita</name>
    <dbReference type="NCBI Taxonomy" id="1973307"/>
    <lineage>
        <taxon>Eukaryota</taxon>
        <taxon>Fungi</taxon>
        <taxon>Dikarya</taxon>
        <taxon>Basidiomycota</taxon>
        <taxon>Agaricomycotina</taxon>
        <taxon>Agaricomycetes</taxon>
        <taxon>Agaricomycetidae</taxon>
        <taxon>Agaricales</taxon>
        <taxon>Agaricineae</taxon>
        <taxon>Bolbitiaceae</taxon>
        <taxon>Cyclocybe</taxon>
    </lineage>
</organism>
<feature type="compositionally biased region" description="Low complexity" evidence="1">
    <location>
        <begin position="168"/>
        <end position="179"/>
    </location>
</feature>
<feature type="signal peptide" evidence="2">
    <location>
        <begin position="1"/>
        <end position="25"/>
    </location>
</feature>
<sequence>MKFSAVTFTVLCCAALSIAAPLMHAVDIDDLVERYYDVDEIDARELYTLFARVGKFHVAEPNTKKAAYAFIDKAKEGGQLDRAAASGSSAKTTKSDGAFHLDRQQPTNAQGQHKVAVQLNNVKKGQPSTVGQVAIHGGAEPSGGRVAKSLKHSVTTSKETHINHPGSKAAQNVAAQKAKQQAKGKK</sequence>
<comment type="caution">
    <text evidence="3">The sequence shown here is derived from an EMBL/GenBank/DDBJ whole genome shotgun (WGS) entry which is preliminary data.</text>
</comment>
<dbReference type="EMBL" id="CACVBS010000054">
    <property type="protein sequence ID" value="CAA7266335.1"/>
    <property type="molecule type" value="Genomic_DNA"/>
</dbReference>
<protein>
    <submittedName>
        <fullName evidence="3">Uncharacterized protein</fullName>
    </submittedName>
</protein>
<keyword evidence="4" id="KW-1185">Reference proteome</keyword>
<evidence type="ECO:0000313" key="4">
    <source>
        <dbReference type="Proteomes" id="UP000467700"/>
    </source>
</evidence>
<proteinExistence type="predicted"/>
<feature type="region of interest" description="Disordered" evidence="1">
    <location>
        <begin position="137"/>
        <end position="186"/>
    </location>
</feature>
<dbReference type="AlphaFoldDB" id="A0A8S0W1D8"/>
<evidence type="ECO:0000256" key="2">
    <source>
        <dbReference type="SAM" id="SignalP"/>
    </source>
</evidence>
<evidence type="ECO:0000256" key="1">
    <source>
        <dbReference type="SAM" id="MobiDB-lite"/>
    </source>
</evidence>
<dbReference type="Proteomes" id="UP000467700">
    <property type="component" value="Unassembled WGS sequence"/>
</dbReference>